<feature type="compositionally biased region" description="Low complexity" evidence="7">
    <location>
        <begin position="403"/>
        <end position="413"/>
    </location>
</feature>
<dbReference type="InterPro" id="IPR052102">
    <property type="entry name" value="Enkurin_domain-protein"/>
</dbReference>
<feature type="compositionally biased region" description="Polar residues" evidence="7">
    <location>
        <begin position="338"/>
        <end position="356"/>
    </location>
</feature>
<evidence type="ECO:0000256" key="6">
    <source>
        <dbReference type="SAM" id="Coils"/>
    </source>
</evidence>
<dbReference type="PANTHER" id="PTHR21490">
    <property type="entry name" value="ENKURIN-RELATED"/>
    <property type="match status" value="1"/>
</dbReference>
<feature type="compositionally biased region" description="Basic and acidic residues" evidence="7">
    <location>
        <begin position="710"/>
        <end position="721"/>
    </location>
</feature>
<feature type="region of interest" description="Disordered" evidence="7">
    <location>
        <begin position="680"/>
        <end position="730"/>
    </location>
</feature>
<feature type="domain" description="Enkurin" evidence="8">
    <location>
        <begin position="736"/>
        <end position="828"/>
    </location>
</feature>
<comment type="caution">
    <text evidence="9">The sequence shown here is derived from an EMBL/GenBank/DDBJ whole genome shotgun (WGS) entry which is preliminary data.</text>
</comment>
<keyword evidence="6" id="KW-0175">Coiled coil</keyword>
<dbReference type="PANTHER" id="PTHR21490:SF2">
    <property type="entry name" value="ENKURIN DOMAIN-CONTAINING PROTEIN 1"/>
    <property type="match status" value="1"/>
</dbReference>
<dbReference type="AlphaFoldDB" id="A0AAV2QHE2"/>
<sequence>MLLKIDYRTGLTRNRRIFLLHIFKIPDEAKVLLVNRFCSLAPSSKRRLNIDGSEANGEGGGFWKNFCGTEKASNYNNAQGEHILTTFSFSKCRTKNDFVRDNIERLQEIQAKCKQHNAPSRREPLKATREAKVKVDPVVRKNKNEGQLVSVSRAGENRQRRGATKSNGFEGKGRMIGSGSTTHSDYYSLSDDHDDNIENTQASSPYGRSQMLQEGFQAFTTEGESRPGSGLLNPIKNTIMQNLRDAKNEEHFSRNSLKFNRNNAHQQQQQQQQEAPNSALAMLPRTTRAERRAHVSQVISKIKGQRPACEIDYNRYCRELENQHRLLLNPSETMSMYGTTVEGSIGGRTSQRQNGSIRARSCSTERDSVISQRDSSRRQQHPPKQYPASTQIQQPQIPRRFSRSTSNLSSIRSQMGKKPLDRPGTNMSVARNGTDRRRMSNQIEMEKNPLPSLSRSKSNLEPRRRANSISSNRNTKNYLDVDHTQETDRLSYASQDLDYYNENKMTKNKQGWGTPSQMHLGDLNVTDATENNENINGNLHLSCRHNEHNYNDNYENDVFGEENYENSGSTSGIDVDESGSIYYGNNVLDSSRFEGHQHETARTVRAAQNEYENSIAPSSRLTSNYKRPQDNLNNNIFDKTVPEKALGEVRSVRKGLIYDGWQKQDDLGDYSLGPLATMQQEARSDVQPNSSLRRSRSQQELHNLRRKNQEKKEKEQRELKQKQKKRHKLGSMPKYLLERKEEEARYEAAVAAIDPECPDGHTVLEDAERRNTLHLLKKSQAEVMRDISSLPVANDTLRLKKHREELEEKLNQIEEGLAIFSQPKVYVLNDEDD</sequence>
<accession>A0AAV2QHE2</accession>
<evidence type="ECO:0000256" key="2">
    <source>
        <dbReference type="ARBA" id="ARBA00004245"/>
    </source>
</evidence>
<dbReference type="GO" id="GO:0005929">
    <property type="term" value="C:cilium"/>
    <property type="evidence" value="ECO:0007669"/>
    <property type="project" value="UniProtKB-SubCell"/>
</dbReference>
<feature type="compositionally biased region" description="Polar residues" evidence="7">
    <location>
        <begin position="387"/>
        <end position="396"/>
    </location>
</feature>
<evidence type="ECO:0000256" key="3">
    <source>
        <dbReference type="ARBA" id="ARBA00022490"/>
    </source>
</evidence>
<evidence type="ECO:0000256" key="7">
    <source>
        <dbReference type="SAM" id="MobiDB-lite"/>
    </source>
</evidence>
<comment type="subcellular location">
    <subcellularLocation>
        <location evidence="1">Cell projection</location>
        <location evidence="1">Cilium</location>
    </subcellularLocation>
    <subcellularLocation>
        <location evidence="2">Cytoplasm</location>
        <location evidence="2">Cytoskeleton</location>
    </subcellularLocation>
</comment>
<dbReference type="InterPro" id="IPR027012">
    <property type="entry name" value="Enkurin_dom"/>
</dbReference>
<dbReference type="Proteomes" id="UP001497623">
    <property type="component" value="Unassembled WGS sequence"/>
</dbReference>
<feature type="region of interest" description="Disordered" evidence="7">
    <location>
        <begin position="143"/>
        <end position="183"/>
    </location>
</feature>
<keyword evidence="4" id="KW-0206">Cytoskeleton</keyword>
<dbReference type="GO" id="GO:0005881">
    <property type="term" value="C:cytoplasmic microtubule"/>
    <property type="evidence" value="ECO:0007669"/>
    <property type="project" value="TreeGrafter"/>
</dbReference>
<feature type="region of interest" description="Disordered" evidence="7">
    <location>
        <begin position="338"/>
        <end position="477"/>
    </location>
</feature>
<evidence type="ECO:0000256" key="4">
    <source>
        <dbReference type="ARBA" id="ARBA00023212"/>
    </source>
</evidence>
<proteinExistence type="predicted"/>
<organism evidence="9 10">
    <name type="scientific">Meganyctiphanes norvegica</name>
    <name type="common">Northern krill</name>
    <name type="synonym">Thysanopoda norvegica</name>
    <dbReference type="NCBI Taxonomy" id="48144"/>
    <lineage>
        <taxon>Eukaryota</taxon>
        <taxon>Metazoa</taxon>
        <taxon>Ecdysozoa</taxon>
        <taxon>Arthropoda</taxon>
        <taxon>Crustacea</taxon>
        <taxon>Multicrustacea</taxon>
        <taxon>Malacostraca</taxon>
        <taxon>Eumalacostraca</taxon>
        <taxon>Eucarida</taxon>
        <taxon>Euphausiacea</taxon>
        <taxon>Euphausiidae</taxon>
        <taxon>Meganyctiphanes</taxon>
    </lineage>
</organism>
<evidence type="ECO:0000256" key="5">
    <source>
        <dbReference type="ARBA" id="ARBA00023273"/>
    </source>
</evidence>
<feature type="compositionally biased region" description="Polar residues" evidence="7">
    <location>
        <begin position="680"/>
        <end position="689"/>
    </location>
</feature>
<feature type="region of interest" description="Disordered" evidence="7">
    <location>
        <begin position="613"/>
        <end position="633"/>
    </location>
</feature>
<dbReference type="Pfam" id="PF13864">
    <property type="entry name" value="Enkurin"/>
    <property type="match status" value="1"/>
</dbReference>
<protein>
    <recommendedName>
        <fullName evidence="8">Enkurin domain-containing protein</fullName>
    </recommendedName>
</protein>
<evidence type="ECO:0000313" key="9">
    <source>
        <dbReference type="EMBL" id="CAL4082865.1"/>
    </source>
</evidence>
<keyword evidence="10" id="KW-1185">Reference proteome</keyword>
<keyword evidence="3" id="KW-0963">Cytoplasm</keyword>
<dbReference type="PROSITE" id="PS51665">
    <property type="entry name" value="ENKURIN"/>
    <property type="match status" value="1"/>
</dbReference>
<evidence type="ECO:0000313" key="10">
    <source>
        <dbReference type="Proteomes" id="UP001497623"/>
    </source>
</evidence>
<keyword evidence="5" id="KW-0966">Cell projection</keyword>
<gene>
    <name evidence="9" type="ORF">MNOR_LOCUS12014</name>
</gene>
<evidence type="ECO:0000256" key="1">
    <source>
        <dbReference type="ARBA" id="ARBA00004138"/>
    </source>
</evidence>
<name>A0AAV2QHE2_MEGNR</name>
<dbReference type="EMBL" id="CAXKWB010006454">
    <property type="protein sequence ID" value="CAL4082865.1"/>
    <property type="molecule type" value="Genomic_DNA"/>
</dbReference>
<evidence type="ECO:0000259" key="8">
    <source>
        <dbReference type="PROSITE" id="PS51665"/>
    </source>
</evidence>
<reference evidence="9 10" key="1">
    <citation type="submission" date="2024-05" db="EMBL/GenBank/DDBJ databases">
        <authorList>
            <person name="Wallberg A."/>
        </authorList>
    </citation>
    <scope>NUCLEOTIDE SEQUENCE [LARGE SCALE GENOMIC DNA]</scope>
</reference>
<feature type="non-terminal residue" evidence="9">
    <location>
        <position position="833"/>
    </location>
</feature>
<feature type="coiled-coil region" evidence="6">
    <location>
        <begin position="792"/>
        <end position="819"/>
    </location>
</feature>